<sequence>MYPRKFEHVSVRTVEEALDALETYDDAELLAGGQSLVPLQKTRFASPDYLIDITDIEELRYVEEDENEVRIGALAKHTDIQQANPIQDHVRLFSECIGEIADWPVRNQGTFGGTLAEADPSGDYLPVMKVLNPTIELTGPEGNREVPFEEFYFGMFTVDMDDEEILTGARLPKLQSLVPDAVAVGSAYEKHAERSGDYALVGVAIVVGVDTDGLVTEARVSVGAVGPLVRVTDAESVVKGTTLDEDALNAAATAVEKTVQPDEEGSEGEYKEAMAGEFAKRALSSAYDRATEEL</sequence>
<name>A0A8T8WH47_9EURY</name>
<dbReference type="InterPro" id="IPR036318">
    <property type="entry name" value="FAD-bd_PCMH-like_sf"/>
</dbReference>
<dbReference type="EMBL" id="CP081959">
    <property type="protein sequence ID" value="QZP39165.1"/>
    <property type="molecule type" value="Genomic_DNA"/>
</dbReference>
<evidence type="ECO:0000256" key="3">
    <source>
        <dbReference type="ARBA" id="ARBA00023002"/>
    </source>
</evidence>
<dbReference type="GeneID" id="67212415"/>
<keyword evidence="3" id="KW-0560">Oxidoreductase</keyword>
<dbReference type="RefSeq" id="WP_222608963.1">
    <property type="nucleotide sequence ID" value="NZ_CP081959.1"/>
</dbReference>
<evidence type="ECO:0000313" key="5">
    <source>
        <dbReference type="EMBL" id="QZP39165.1"/>
    </source>
</evidence>
<dbReference type="GO" id="GO:0071949">
    <property type="term" value="F:FAD binding"/>
    <property type="evidence" value="ECO:0007669"/>
    <property type="project" value="InterPro"/>
</dbReference>
<dbReference type="Gene3D" id="3.30.465.10">
    <property type="match status" value="1"/>
</dbReference>
<dbReference type="KEGG" id="hmp:K6T50_15990"/>
<dbReference type="PROSITE" id="PS51387">
    <property type="entry name" value="FAD_PCMH"/>
    <property type="match status" value="1"/>
</dbReference>
<keyword evidence="6" id="KW-1185">Reference proteome</keyword>
<dbReference type="InterPro" id="IPR002346">
    <property type="entry name" value="Mopterin_DH_FAD-bd"/>
</dbReference>
<dbReference type="InterPro" id="IPR036683">
    <property type="entry name" value="CO_DH_flav_C_dom_sf"/>
</dbReference>
<dbReference type="Gene3D" id="3.30.43.10">
    <property type="entry name" value="Uridine Diphospho-n-acetylenolpyruvylglucosamine Reductase, domain 2"/>
    <property type="match status" value="1"/>
</dbReference>
<keyword evidence="2" id="KW-0274">FAD</keyword>
<feature type="domain" description="FAD-binding PCMH-type" evidence="4">
    <location>
        <begin position="1"/>
        <end position="176"/>
    </location>
</feature>
<keyword evidence="5" id="KW-0614">Plasmid</keyword>
<dbReference type="PANTHER" id="PTHR42659:SF2">
    <property type="entry name" value="XANTHINE DEHYDROGENASE SUBUNIT C-RELATED"/>
    <property type="match status" value="1"/>
</dbReference>
<dbReference type="InterPro" id="IPR016166">
    <property type="entry name" value="FAD-bd_PCMH"/>
</dbReference>
<evidence type="ECO:0000256" key="2">
    <source>
        <dbReference type="ARBA" id="ARBA00022827"/>
    </source>
</evidence>
<accession>A0A8T8WH47</accession>
<dbReference type="GO" id="GO:0016491">
    <property type="term" value="F:oxidoreductase activity"/>
    <property type="evidence" value="ECO:0007669"/>
    <property type="project" value="UniProtKB-KW"/>
</dbReference>
<dbReference type="AlphaFoldDB" id="A0A8T8WH47"/>
<dbReference type="InterPro" id="IPR016169">
    <property type="entry name" value="FAD-bd_PCMH_sub2"/>
</dbReference>
<dbReference type="Pfam" id="PF00941">
    <property type="entry name" value="FAD_binding_5"/>
    <property type="match status" value="1"/>
</dbReference>
<dbReference type="Gene3D" id="3.30.390.50">
    <property type="entry name" value="CO dehydrogenase flavoprotein, C-terminal domain"/>
    <property type="match status" value="1"/>
</dbReference>
<dbReference type="SUPFAM" id="SSF55447">
    <property type="entry name" value="CO dehydrogenase flavoprotein C-terminal domain-like"/>
    <property type="match status" value="1"/>
</dbReference>
<proteinExistence type="predicted"/>
<gene>
    <name evidence="5" type="ORF">K6T50_15990</name>
</gene>
<dbReference type="SMART" id="SM01092">
    <property type="entry name" value="CO_deh_flav_C"/>
    <property type="match status" value="1"/>
</dbReference>
<dbReference type="Proteomes" id="UP000826254">
    <property type="component" value="Plasmid unnamed1"/>
</dbReference>
<evidence type="ECO:0000259" key="4">
    <source>
        <dbReference type="PROSITE" id="PS51387"/>
    </source>
</evidence>
<dbReference type="InterPro" id="IPR005107">
    <property type="entry name" value="CO_DH_flav_C"/>
</dbReference>
<evidence type="ECO:0000313" key="6">
    <source>
        <dbReference type="Proteomes" id="UP000826254"/>
    </source>
</evidence>
<protein>
    <submittedName>
        <fullName evidence="5">Xanthine dehydrogenase family protein subunit M</fullName>
    </submittedName>
</protein>
<keyword evidence="1" id="KW-0285">Flavoprotein</keyword>
<dbReference type="InterPro" id="IPR016167">
    <property type="entry name" value="FAD-bd_PCMH_sub1"/>
</dbReference>
<evidence type="ECO:0000256" key="1">
    <source>
        <dbReference type="ARBA" id="ARBA00022630"/>
    </source>
</evidence>
<geneLocation type="plasmid" evidence="5 6">
    <name>unnamed1</name>
</geneLocation>
<organism evidence="5 6">
    <name type="scientific">Halobaculum magnesiiphilum</name>
    <dbReference type="NCBI Taxonomy" id="1017351"/>
    <lineage>
        <taxon>Archaea</taxon>
        <taxon>Methanobacteriati</taxon>
        <taxon>Methanobacteriota</taxon>
        <taxon>Stenosarchaea group</taxon>
        <taxon>Halobacteria</taxon>
        <taxon>Halobacteriales</taxon>
        <taxon>Haloferacaceae</taxon>
        <taxon>Halobaculum</taxon>
    </lineage>
</organism>
<dbReference type="SUPFAM" id="SSF56176">
    <property type="entry name" value="FAD-binding/transporter-associated domain-like"/>
    <property type="match status" value="1"/>
</dbReference>
<dbReference type="PANTHER" id="PTHR42659">
    <property type="entry name" value="XANTHINE DEHYDROGENASE SUBUNIT C-RELATED"/>
    <property type="match status" value="1"/>
</dbReference>
<reference evidence="5 6" key="1">
    <citation type="journal article" date="2021" name="Int. J. Syst. Evol. Microbiol.">
        <title>Halobaculum halophilum sp. nov. and Halobaculum salinum sp. nov., isolated from salt lake and saline soil.</title>
        <authorList>
            <person name="Cui H.L."/>
            <person name="Shi X.W."/>
            <person name="Yin X.M."/>
            <person name="Yang X.Y."/>
            <person name="Hou J."/>
            <person name="Zhu L."/>
        </authorList>
    </citation>
    <scope>NUCLEOTIDE SEQUENCE [LARGE SCALE GENOMIC DNA]</scope>
    <source>
        <strain evidence="5 6">NBRC 109044</strain>
    </source>
</reference>
<dbReference type="InterPro" id="IPR051312">
    <property type="entry name" value="Diverse_Substr_Oxidored"/>
</dbReference>
<dbReference type="Pfam" id="PF03450">
    <property type="entry name" value="CO_deh_flav_C"/>
    <property type="match status" value="1"/>
</dbReference>